<keyword evidence="2" id="KW-1185">Reference proteome</keyword>
<reference evidence="1" key="1">
    <citation type="submission" date="2023-02" db="EMBL/GenBank/DDBJ databases">
        <title>Genome of toxic invasive species Heracleum sosnowskyi carries increased number of genes despite the absence of recent whole-genome duplications.</title>
        <authorList>
            <person name="Schelkunov M."/>
            <person name="Shtratnikova V."/>
            <person name="Makarenko M."/>
            <person name="Klepikova A."/>
            <person name="Omelchenko D."/>
            <person name="Novikova G."/>
            <person name="Obukhova E."/>
            <person name="Bogdanov V."/>
            <person name="Penin A."/>
            <person name="Logacheva M."/>
        </authorList>
    </citation>
    <scope>NUCLEOTIDE SEQUENCE</scope>
    <source>
        <strain evidence="1">Hsosn_3</strain>
        <tissue evidence="1">Leaf</tissue>
    </source>
</reference>
<dbReference type="Proteomes" id="UP001237642">
    <property type="component" value="Unassembled WGS sequence"/>
</dbReference>
<accession>A0AAD8H1W5</accession>
<dbReference type="Pfam" id="PF07893">
    <property type="entry name" value="DUF1668"/>
    <property type="match status" value="1"/>
</dbReference>
<gene>
    <name evidence="1" type="ORF">POM88_051455</name>
</gene>
<protein>
    <submittedName>
        <fullName evidence="1">Uncharacterized protein</fullName>
    </submittedName>
</protein>
<dbReference type="EMBL" id="JAUIZM010000011">
    <property type="protein sequence ID" value="KAK1358199.1"/>
    <property type="molecule type" value="Genomic_DNA"/>
</dbReference>
<evidence type="ECO:0000313" key="2">
    <source>
        <dbReference type="Proteomes" id="UP001237642"/>
    </source>
</evidence>
<dbReference type="AlphaFoldDB" id="A0AAD8H1W5"/>
<organism evidence="1 2">
    <name type="scientific">Heracleum sosnowskyi</name>
    <dbReference type="NCBI Taxonomy" id="360622"/>
    <lineage>
        <taxon>Eukaryota</taxon>
        <taxon>Viridiplantae</taxon>
        <taxon>Streptophyta</taxon>
        <taxon>Embryophyta</taxon>
        <taxon>Tracheophyta</taxon>
        <taxon>Spermatophyta</taxon>
        <taxon>Magnoliopsida</taxon>
        <taxon>eudicotyledons</taxon>
        <taxon>Gunneridae</taxon>
        <taxon>Pentapetalae</taxon>
        <taxon>asterids</taxon>
        <taxon>campanulids</taxon>
        <taxon>Apiales</taxon>
        <taxon>Apiaceae</taxon>
        <taxon>Apioideae</taxon>
        <taxon>apioid superclade</taxon>
        <taxon>Tordylieae</taxon>
        <taxon>Tordyliinae</taxon>
        <taxon>Heracleum</taxon>
    </lineage>
</organism>
<reference evidence="1" key="2">
    <citation type="submission" date="2023-05" db="EMBL/GenBank/DDBJ databases">
        <authorList>
            <person name="Schelkunov M.I."/>
        </authorList>
    </citation>
    <scope>NUCLEOTIDE SEQUENCE</scope>
    <source>
        <strain evidence="1">Hsosn_3</strain>
        <tissue evidence="1">Leaf</tissue>
    </source>
</reference>
<dbReference type="InterPro" id="IPR015915">
    <property type="entry name" value="Kelch-typ_b-propeller"/>
</dbReference>
<proteinExistence type="predicted"/>
<dbReference type="InterPro" id="IPR012871">
    <property type="entry name" value="DUF1668_ORYSA"/>
</dbReference>
<dbReference type="SUPFAM" id="SSF117281">
    <property type="entry name" value="Kelch motif"/>
    <property type="match status" value="1"/>
</dbReference>
<sequence>MAETKLYLCFEARNTKEESVYLIYSTKVSDLFGRGRPDDSRPVFTKEEIISGVSDMGCGLFNSKIILAGGVSVTGEGMKYNHGLVTYDTTTKNVADHEDFPNMRGRKVRPLVFEVSGRLYVLDTSNSAYKRSWEVFYPTPKVWARVSDPYCTLYNAPSGTKSEISGRTPYSWFICGPSFSIALPMDGLAYFHHARQLVKSFTGNSRRPLPFHGMAITYWNQGLSNVVVISFSQGLVAGQGRVEGRQLRFIPFHLIEPQLIFKTDCYENPDGEVSSYFADWGNGKFCLTTFDNVNIHVYVFKLLRQEHADGTTSLVLKDLDNHKYTFNDFSVGGCTSVRLCGCFVLPNDDEAKRSEESKVYKNYFSGFELEGEDDDIPPLIQVGGEYKIDPDYDTDGPCSDLFQ</sequence>
<name>A0AAD8H1W5_9APIA</name>
<comment type="caution">
    <text evidence="1">The sequence shown here is derived from an EMBL/GenBank/DDBJ whole genome shotgun (WGS) entry which is preliminary data.</text>
</comment>
<evidence type="ECO:0000313" key="1">
    <source>
        <dbReference type="EMBL" id="KAK1358199.1"/>
    </source>
</evidence>